<dbReference type="EMBL" id="ML977164">
    <property type="protein sequence ID" value="KAF1985016.1"/>
    <property type="molecule type" value="Genomic_DNA"/>
</dbReference>
<sequence>MEPSTPPFLRLPAELKNEIYKLAFAETTETFKVWGASNQTHPLCQVNRETRAECTQLFYSLNIFSLSPVHRGFQWLHQVNASPCAKAVTTVTFQLINWDSKEGANAKVALNTKEEEPVVEFWLRKGDGFGGLIVRQVRGCIYQAWRNMDKTRNLDGLVICDALKNLVATREWYVDSDMDGTSEREWELDFSITKNGKPYRREID</sequence>
<accession>A0A6G1GVN7</accession>
<dbReference type="AlphaFoldDB" id="A0A6G1GVN7"/>
<name>A0A6G1GVN7_9PEZI</name>
<organism evidence="1 2">
    <name type="scientific">Aulographum hederae CBS 113979</name>
    <dbReference type="NCBI Taxonomy" id="1176131"/>
    <lineage>
        <taxon>Eukaryota</taxon>
        <taxon>Fungi</taxon>
        <taxon>Dikarya</taxon>
        <taxon>Ascomycota</taxon>
        <taxon>Pezizomycotina</taxon>
        <taxon>Dothideomycetes</taxon>
        <taxon>Pleosporomycetidae</taxon>
        <taxon>Aulographales</taxon>
        <taxon>Aulographaceae</taxon>
    </lineage>
</organism>
<gene>
    <name evidence="1" type="ORF">K402DRAFT_455318</name>
</gene>
<dbReference type="PANTHER" id="PTHR42085">
    <property type="entry name" value="F-BOX DOMAIN-CONTAINING PROTEIN"/>
    <property type="match status" value="1"/>
</dbReference>
<evidence type="ECO:0000313" key="2">
    <source>
        <dbReference type="Proteomes" id="UP000800041"/>
    </source>
</evidence>
<dbReference type="InterPro" id="IPR038883">
    <property type="entry name" value="AN11006-like"/>
</dbReference>
<reference evidence="1" key="1">
    <citation type="journal article" date="2020" name="Stud. Mycol.">
        <title>101 Dothideomycetes genomes: a test case for predicting lifestyles and emergence of pathogens.</title>
        <authorList>
            <person name="Haridas S."/>
            <person name="Albert R."/>
            <person name="Binder M."/>
            <person name="Bloem J."/>
            <person name="Labutti K."/>
            <person name="Salamov A."/>
            <person name="Andreopoulos B."/>
            <person name="Baker S."/>
            <person name="Barry K."/>
            <person name="Bills G."/>
            <person name="Bluhm B."/>
            <person name="Cannon C."/>
            <person name="Castanera R."/>
            <person name="Culley D."/>
            <person name="Daum C."/>
            <person name="Ezra D."/>
            <person name="Gonzalez J."/>
            <person name="Henrissat B."/>
            <person name="Kuo A."/>
            <person name="Liang C."/>
            <person name="Lipzen A."/>
            <person name="Lutzoni F."/>
            <person name="Magnuson J."/>
            <person name="Mondo S."/>
            <person name="Nolan M."/>
            <person name="Ohm R."/>
            <person name="Pangilinan J."/>
            <person name="Park H.-J."/>
            <person name="Ramirez L."/>
            <person name="Alfaro M."/>
            <person name="Sun H."/>
            <person name="Tritt A."/>
            <person name="Yoshinaga Y."/>
            <person name="Zwiers L.-H."/>
            <person name="Turgeon B."/>
            <person name="Goodwin S."/>
            <person name="Spatafora J."/>
            <person name="Crous P."/>
            <person name="Grigoriev I."/>
        </authorList>
    </citation>
    <scope>NUCLEOTIDE SEQUENCE</scope>
    <source>
        <strain evidence="1">CBS 113979</strain>
    </source>
</reference>
<dbReference type="OrthoDB" id="3861719at2759"/>
<keyword evidence="2" id="KW-1185">Reference proteome</keyword>
<proteinExistence type="predicted"/>
<dbReference type="PANTHER" id="PTHR42085:SF1">
    <property type="entry name" value="F-BOX DOMAIN-CONTAINING PROTEIN"/>
    <property type="match status" value="1"/>
</dbReference>
<evidence type="ECO:0000313" key="1">
    <source>
        <dbReference type="EMBL" id="KAF1985016.1"/>
    </source>
</evidence>
<evidence type="ECO:0008006" key="3">
    <source>
        <dbReference type="Google" id="ProtNLM"/>
    </source>
</evidence>
<dbReference type="Proteomes" id="UP000800041">
    <property type="component" value="Unassembled WGS sequence"/>
</dbReference>
<protein>
    <recommendedName>
        <fullName evidence="3">F-box domain-containing protein</fullName>
    </recommendedName>
</protein>